<reference evidence="2 3" key="1">
    <citation type="journal article" date="2020" name="Nature">
        <title>Six reference-quality genomes reveal evolution of bat adaptations.</title>
        <authorList>
            <person name="Jebb D."/>
            <person name="Huang Z."/>
            <person name="Pippel M."/>
            <person name="Hughes G.M."/>
            <person name="Lavrichenko K."/>
            <person name="Devanna P."/>
            <person name="Winkler S."/>
            <person name="Jermiin L.S."/>
            <person name="Skirmuntt E.C."/>
            <person name="Katzourakis A."/>
            <person name="Burkitt-Gray L."/>
            <person name="Ray D.A."/>
            <person name="Sullivan K.A.M."/>
            <person name="Roscito J.G."/>
            <person name="Kirilenko B.M."/>
            <person name="Davalos L.M."/>
            <person name="Corthals A.P."/>
            <person name="Power M.L."/>
            <person name="Jones G."/>
            <person name="Ransome R.D."/>
            <person name="Dechmann D.K.N."/>
            <person name="Locatelli A.G."/>
            <person name="Puechmaille S.J."/>
            <person name="Fedrigo O."/>
            <person name="Jarvis E.D."/>
            <person name="Hiller M."/>
            <person name="Vernes S.C."/>
            <person name="Myers E.W."/>
            <person name="Teeling E.C."/>
        </authorList>
    </citation>
    <scope>NUCLEOTIDE SEQUENCE [LARGE SCALE GENOMIC DNA]</scope>
    <source>
        <strain evidence="2">MRouAeg1</strain>
        <tissue evidence="2">Muscle</tissue>
    </source>
</reference>
<gene>
    <name evidence="2" type="ORF">HJG63_010966</name>
</gene>
<proteinExistence type="predicted"/>
<dbReference type="EMBL" id="JACASE010000004">
    <property type="protein sequence ID" value="KAF6474833.1"/>
    <property type="molecule type" value="Genomic_DNA"/>
</dbReference>
<dbReference type="AlphaFoldDB" id="A0A7J8HRA5"/>
<evidence type="ECO:0000256" key="1">
    <source>
        <dbReference type="SAM" id="MobiDB-lite"/>
    </source>
</evidence>
<comment type="caution">
    <text evidence="2">The sequence shown here is derived from an EMBL/GenBank/DDBJ whole genome shotgun (WGS) entry which is preliminary data.</text>
</comment>
<organism evidence="2 3">
    <name type="scientific">Rousettus aegyptiacus</name>
    <name type="common">Egyptian fruit bat</name>
    <name type="synonym">Pteropus aegyptiacus</name>
    <dbReference type="NCBI Taxonomy" id="9407"/>
    <lineage>
        <taxon>Eukaryota</taxon>
        <taxon>Metazoa</taxon>
        <taxon>Chordata</taxon>
        <taxon>Craniata</taxon>
        <taxon>Vertebrata</taxon>
        <taxon>Euteleostomi</taxon>
        <taxon>Mammalia</taxon>
        <taxon>Eutheria</taxon>
        <taxon>Laurasiatheria</taxon>
        <taxon>Chiroptera</taxon>
        <taxon>Yinpterochiroptera</taxon>
        <taxon>Pteropodoidea</taxon>
        <taxon>Pteropodidae</taxon>
        <taxon>Rousettinae</taxon>
        <taxon>Rousettus</taxon>
    </lineage>
</organism>
<sequence>MVSPTPPLAGPLRSRRRQRQRAAGPSGSWFASLWRGPRTRRMWGGKKRLGLPFRCPSQRFLSRKLDPACWTSHLSPCRGCRRLKGETFSSLLSGTAGLLRISPFFPAPRPPSPPRHVFTGCFLAPFTKRETWWKGPRGRERRGAPEGFLSRFCFSRLPRYPLSSSGDWQQEAMDFPHRSASSAEVFFFGFVSFACSHV</sequence>
<accession>A0A7J8HRA5</accession>
<name>A0A7J8HRA5_ROUAE</name>
<protein>
    <submittedName>
        <fullName evidence="2">Uncharacterized protein</fullName>
    </submittedName>
</protein>
<feature type="region of interest" description="Disordered" evidence="1">
    <location>
        <begin position="1"/>
        <end position="28"/>
    </location>
</feature>
<dbReference type="Proteomes" id="UP000593571">
    <property type="component" value="Unassembled WGS sequence"/>
</dbReference>
<evidence type="ECO:0000313" key="2">
    <source>
        <dbReference type="EMBL" id="KAF6474833.1"/>
    </source>
</evidence>
<keyword evidence="3" id="KW-1185">Reference proteome</keyword>
<evidence type="ECO:0000313" key="3">
    <source>
        <dbReference type="Proteomes" id="UP000593571"/>
    </source>
</evidence>